<dbReference type="SUPFAM" id="SSF50978">
    <property type="entry name" value="WD40 repeat-like"/>
    <property type="match status" value="1"/>
</dbReference>
<evidence type="ECO:0000259" key="11">
    <source>
        <dbReference type="Pfam" id="PF04158"/>
    </source>
</evidence>
<dbReference type="GO" id="GO:0032040">
    <property type="term" value="C:small-subunit processome"/>
    <property type="evidence" value="ECO:0007669"/>
    <property type="project" value="TreeGrafter"/>
</dbReference>
<dbReference type="InterPro" id="IPR007287">
    <property type="entry name" value="Sof1"/>
</dbReference>
<organism evidence="12 13">
    <name type="scientific">Pneumocystis wakefieldiae</name>
    <dbReference type="NCBI Taxonomy" id="38082"/>
    <lineage>
        <taxon>Eukaryota</taxon>
        <taxon>Fungi</taxon>
        <taxon>Dikarya</taxon>
        <taxon>Ascomycota</taxon>
        <taxon>Taphrinomycotina</taxon>
        <taxon>Pneumocystomycetes</taxon>
        <taxon>Pneumocystaceae</taxon>
        <taxon>Pneumocystis</taxon>
    </lineage>
</organism>
<gene>
    <name evidence="12" type="ORF">MERGE_002610</name>
</gene>
<dbReference type="Pfam" id="PF04158">
    <property type="entry name" value="Sof1"/>
    <property type="match status" value="1"/>
</dbReference>
<dbReference type="FunFam" id="2.130.10.10:FF:001105">
    <property type="entry name" value="WD40-repeat-containing domain protein"/>
    <property type="match status" value="1"/>
</dbReference>
<dbReference type="GO" id="GO:0000462">
    <property type="term" value="P:maturation of SSU-rRNA from tricistronic rRNA transcript (SSU-rRNA, 5.8S rRNA, LSU-rRNA)"/>
    <property type="evidence" value="ECO:0007669"/>
    <property type="project" value="TreeGrafter"/>
</dbReference>
<protein>
    <recommendedName>
        <fullName evidence="3">DDB1- and CUL4-associated factor 13</fullName>
    </recommendedName>
    <alternativeName>
        <fullName evidence="8">WD repeat and SOF domain-containing protein 1</fullName>
    </alternativeName>
</protein>
<dbReference type="Pfam" id="PF00400">
    <property type="entry name" value="WD40"/>
    <property type="match status" value="4"/>
</dbReference>
<evidence type="ECO:0000256" key="5">
    <source>
        <dbReference type="ARBA" id="ARBA00022737"/>
    </source>
</evidence>
<comment type="similarity">
    <text evidence="2">Belongs to the WD repeat DCAF13/WDSOF1 family.</text>
</comment>
<dbReference type="EMBL" id="CP054537">
    <property type="protein sequence ID" value="QSL65301.1"/>
    <property type="molecule type" value="Genomic_DNA"/>
</dbReference>
<evidence type="ECO:0000256" key="2">
    <source>
        <dbReference type="ARBA" id="ARBA00005649"/>
    </source>
</evidence>
<dbReference type="SMART" id="SM00320">
    <property type="entry name" value="WD40"/>
    <property type="match status" value="7"/>
</dbReference>
<dbReference type="OrthoDB" id="10249065at2759"/>
<evidence type="ECO:0000256" key="10">
    <source>
        <dbReference type="SAM" id="MobiDB-lite"/>
    </source>
</evidence>
<dbReference type="PROSITE" id="PS00678">
    <property type="entry name" value="WD_REPEATS_1"/>
    <property type="match status" value="1"/>
</dbReference>
<proteinExistence type="inferred from homology"/>
<dbReference type="UniPathway" id="UPA00143"/>
<dbReference type="InterPro" id="IPR020472">
    <property type="entry name" value="WD40_PAC1"/>
</dbReference>
<dbReference type="PANTHER" id="PTHR22851">
    <property type="entry name" value="U3 SMALL NUCLEOLAR RNA U3 SNORNA ASSOCIATED PROTEIN"/>
    <property type="match status" value="1"/>
</dbReference>
<dbReference type="PRINTS" id="PR00320">
    <property type="entry name" value="GPROTEINBRPT"/>
</dbReference>
<dbReference type="InterPro" id="IPR015943">
    <property type="entry name" value="WD40/YVTN_repeat-like_dom_sf"/>
</dbReference>
<keyword evidence="13" id="KW-1185">Reference proteome</keyword>
<feature type="repeat" description="WD" evidence="9">
    <location>
        <begin position="454"/>
        <end position="496"/>
    </location>
</feature>
<evidence type="ECO:0000256" key="1">
    <source>
        <dbReference type="ARBA" id="ARBA00004604"/>
    </source>
</evidence>
<dbReference type="CDD" id="cd00200">
    <property type="entry name" value="WD40"/>
    <property type="match status" value="1"/>
</dbReference>
<dbReference type="AlphaFoldDB" id="A0A899FU42"/>
<keyword evidence="6" id="KW-0539">Nucleus</keyword>
<dbReference type="Proteomes" id="UP000663699">
    <property type="component" value="Chromosome 6"/>
</dbReference>
<keyword evidence="5" id="KW-0677">Repeat</keyword>
<dbReference type="GO" id="GO:0016567">
    <property type="term" value="P:protein ubiquitination"/>
    <property type="evidence" value="ECO:0007669"/>
    <property type="project" value="UniProtKB-UniPathway"/>
</dbReference>
<dbReference type="PANTHER" id="PTHR22851:SF0">
    <property type="entry name" value="DDB1- AND CUL4-ASSOCIATED FACTOR 13"/>
    <property type="match status" value="1"/>
</dbReference>
<evidence type="ECO:0000256" key="7">
    <source>
        <dbReference type="ARBA" id="ARBA00023274"/>
    </source>
</evidence>
<name>A0A899FU42_9ASCO</name>
<evidence type="ECO:0000256" key="8">
    <source>
        <dbReference type="ARBA" id="ARBA00032239"/>
    </source>
</evidence>
<feature type="repeat" description="WD" evidence="9">
    <location>
        <begin position="706"/>
        <end position="747"/>
    </location>
</feature>
<dbReference type="Gene3D" id="2.130.10.10">
    <property type="entry name" value="YVTN repeat-like/Quinoprotein amine dehydrogenase"/>
    <property type="match status" value="2"/>
</dbReference>
<dbReference type="FunFam" id="2.130.10.10:FF:001074">
    <property type="entry name" value="Probable SOF1 protein"/>
    <property type="match status" value="1"/>
</dbReference>
<comment type="subcellular location">
    <subcellularLocation>
        <location evidence="1">Nucleus</location>
        <location evidence="1">Nucleolus</location>
    </subcellularLocation>
</comment>
<accession>A0A899FU42</accession>
<feature type="repeat" description="WD" evidence="9">
    <location>
        <begin position="663"/>
        <end position="704"/>
    </location>
</feature>
<evidence type="ECO:0000256" key="6">
    <source>
        <dbReference type="ARBA" id="ARBA00023242"/>
    </source>
</evidence>
<dbReference type="InterPro" id="IPR001680">
    <property type="entry name" value="WD40_rpt"/>
</dbReference>
<evidence type="ECO:0000256" key="4">
    <source>
        <dbReference type="ARBA" id="ARBA00022574"/>
    </source>
</evidence>
<feature type="region of interest" description="Disordered" evidence="10">
    <location>
        <begin position="72"/>
        <end position="97"/>
    </location>
</feature>
<evidence type="ECO:0000256" key="9">
    <source>
        <dbReference type="PROSITE-ProRule" id="PRU00221"/>
    </source>
</evidence>
<reference evidence="12" key="1">
    <citation type="submission" date="2020-06" db="EMBL/GenBank/DDBJ databases">
        <title>Genomes of multiple members of Pneumocystis genus reveal paths to human pathogen Pneumocystis jirovecii.</title>
        <authorList>
            <person name="Cisse O.H."/>
            <person name="Ma L."/>
            <person name="Dekker J."/>
            <person name="Khil P."/>
            <person name="Jo J."/>
            <person name="Brenchley J."/>
            <person name="Blair R."/>
            <person name="Pahar B."/>
            <person name="Chabe M."/>
            <person name="Van Rompay K.A."/>
            <person name="Keesler R."/>
            <person name="Sukura A."/>
            <person name="Hirsch V."/>
            <person name="Kutty G."/>
            <person name="Liu Y."/>
            <person name="Peng L."/>
            <person name="Chen J."/>
            <person name="Song J."/>
            <person name="Weissenbacher-Lang C."/>
            <person name="Xu J."/>
            <person name="Upham N.S."/>
            <person name="Stajich J.E."/>
            <person name="Cuomo C.A."/>
            <person name="Cushion M.T."/>
            <person name="Kovacs J.A."/>
        </authorList>
    </citation>
    <scope>NUCLEOTIDE SEQUENCE</scope>
    <source>
        <strain evidence="12">2A</strain>
    </source>
</reference>
<sequence>MGFNEAKSSSPDPLDILSSSKSLYLTPNCRGSLNLAHQKLELSTDIRRIGLYVDIGSDREEVFFVSPRKTRKHTGTKTCTNKPREIKDDGNSDISSNETVSSCKKILDGKKKEKKRRSIKQKKRASDTPCLNTDLASMQDAENILEADIIKEIEKKDFNEKDACLYNNIILRERKNDVNDFYFNENVMEVDDPEIISFSSMNELVKKPDSYTTSFCKKQLNMKKQEKIDDMKKILDSTNVNFDPNTSIEPDKSVFPKKDILIEVSSLSKASAERAANALTLTGKFESIQNKEEDSSKSEEIFQEKRCWTKDEWKLLELLLIKHKKIKKVLNCFLKVNSNFPEEEVDKRLKVLIFKKKENYYLHIDRKNKLNKHTKAGNNRIGIKSLLNQRKMKVKVLSRQRSLVVAPRLGDQNPMPRNLNSAIHPFERAREYVRALNSVKLDRMFAKPFIGQLGNGHIDGVYCMARDPRKIDTIASGSGDGVVKIWNLIERNEVISLDAHNGTVNGLTYTTEGHLLSCSADNIVKLWSLNSMDPINIYMGTDAFSCVDHHYSEPIFATSSSKIDIWDENRNKPIFSMEWGADTIQTVKFNYTETNIIASAGADRSLILYDIRTSKPLSKLITKLRTNSICFNPMEAFNFAAASDDHNCYIYDIRNLTFAKNVLKDHVSAVIDVDFSPTGQELVTGGYDKTIRIFNIKEGHSRDIYHTKRMQRVFSVKFTSDSNYILSGSDDGNVRLWRTNASSRMHILSTRERTKMEYANVLKQRYKNMPEIKKISNSRNIPKVIIKMQKTKKEELAALKRKEENRRRHSKPNSISYVQERKKHIVALKK</sequence>
<evidence type="ECO:0000313" key="13">
    <source>
        <dbReference type="Proteomes" id="UP000663699"/>
    </source>
</evidence>
<dbReference type="InterPro" id="IPR036322">
    <property type="entry name" value="WD40_repeat_dom_sf"/>
</dbReference>
<keyword evidence="7" id="KW-0687">Ribonucleoprotein</keyword>
<feature type="region of interest" description="Disordered" evidence="10">
    <location>
        <begin position="800"/>
        <end position="821"/>
    </location>
</feature>
<evidence type="ECO:0000313" key="12">
    <source>
        <dbReference type="EMBL" id="QSL65301.1"/>
    </source>
</evidence>
<dbReference type="InterPro" id="IPR019775">
    <property type="entry name" value="WD40_repeat_CS"/>
</dbReference>
<dbReference type="InterPro" id="IPR051733">
    <property type="entry name" value="WD_repeat_DCAF13/WDSOF1"/>
</dbReference>
<keyword evidence="4 9" id="KW-0853">WD repeat</keyword>
<evidence type="ECO:0000256" key="3">
    <source>
        <dbReference type="ARBA" id="ARBA00021762"/>
    </source>
</evidence>
<dbReference type="PROSITE" id="PS50082">
    <property type="entry name" value="WD_REPEATS_2"/>
    <property type="match status" value="4"/>
</dbReference>
<dbReference type="PROSITE" id="PS50294">
    <property type="entry name" value="WD_REPEATS_REGION"/>
    <property type="match status" value="4"/>
</dbReference>
<feature type="domain" description="Sof1-like protein" evidence="11">
    <location>
        <begin position="740"/>
        <end position="825"/>
    </location>
</feature>
<feature type="repeat" description="WD" evidence="9">
    <location>
        <begin position="497"/>
        <end position="537"/>
    </location>
</feature>